<protein>
    <recommendedName>
        <fullName evidence="3">Site-specific integrase</fullName>
    </recommendedName>
</protein>
<proteinExistence type="predicted"/>
<dbReference type="SUPFAM" id="SSF56349">
    <property type="entry name" value="DNA breaking-rejoining enzymes"/>
    <property type="match status" value="1"/>
</dbReference>
<comment type="caution">
    <text evidence="1">The sequence shown here is derived from an EMBL/GenBank/DDBJ whole genome shotgun (WGS) entry which is preliminary data.</text>
</comment>
<dbReference type="Proteomes" id="UP000642509">
    <property type="component" value="Unassembled WGS sequence"/>
</dbReference>
<dbReference type="EMBL" id="BMLQ01000010">
    <property type="protein sequence ID" value="GGO48804.1"/>
    <property type="molecule type" value="Genomic_DNA"/>
</dbReference>
<sequence>MSTTWKPQCDSCRRHVEARYEILEQRICNACYTRLRWNASACPACAQTKVLAFRSPDGLVVCAACAGVPSRFGCATCGSEQHLTGSHCGRCRLEDRLGDVLSDTTGQIHPELAPLREHLLTARDPRSATRWLRHEPIDRTLRDMAQGKKPVSHHTLNELPQSTRVRYFRHMLISSGTLPNIDVRLNDLELRTKALTGSIPPAHAAIITRYFNWEILRRLRRRTGGQPISAGVVNTRTAEIRKIVAFLTWLDNHGQPLASLEQVTLDHYLSRHDRHKTLASFLNWAVRNRITTRLRVPRKQPSPPPAPIPEDVVWDKVDGLLNDESTPLPSRIIGLLLLVFAQPIRDSVRLRLEDIHRNGEVFSLKFGSTPIELPAPITDLLRRHLDETRARQPYVGEPSGWLFDGTMPHQHTSEGGVALHLARQGINAREMKRARLDQLAQVLPASIVADVTGVAVETALRHAIDTSANWGIYPELRASEHGQLNANE</sequence>
<reference evidence="2" key="1">
    <citation type="journal article" date="2019" name="Int. J. Syst. Evol. Microbiol.">
        <title>The Global Catalogue of Microorganisms (GCM) 10K type strain sequencing project: providing services to taxonomists for standard genome sequencing and annotation.</title>
        <authorList>
            <consortium name="The Broad Institute Genomics Platform"/>
            <consortium name="The Broad Institute Genome Sequencing Center for Infectious Disease"/>
            <person name="Wu L."/>
            <person name="Ma J."/>
        </authorList>
    </citation>
    <scope>NUCLEOTIDE SEQUENCE [LARGE SCALE GENOMIC DNA]</scope>
    <source>
        <strain evidence="2">CGMCC 1.7064</strain>
    </source>
</reference>
<keyword evidence="2" id="KW-1185">Reference proteome</keyword>
<dbReference type="InterPro" id="IPR011010">
    <property type="entry name" value="DNA_brk_join_enz"/>
</dbReference>
<accession>A0ABQ2MAC4</accession>
<evidence type="ECO:0000313" key="2">
    <source>
        <dbReference type="Proteomes" id="UP000642509"/>
    </source>
</evidence>
<gene>
    <name evidence="1" type="ORF">GCM10010977_29250</name>
</gene>
<name>A0ABQ2MAC4_9MICC</name>
<evidence type="ECO:0000313" key="1">
    <source>
        <dbReference type="EMBL" id="GGO48804.1"/>
    </source>
</evidence>
<evidence type="ECO:0008006" key="3">
    <source>
        <dbReference type="Google" id="ProtNLM"/>
    </source>
</evidence>
<organism evidence="1 2">
    <name type="scientific">Citricoccus zhacaiensis</name>
    <dbReference type="NCBI Taxonomy" id="489142"/>
    <lineage>
        <taxon>Bacteria</taxon>
        <taxon>Bacillati</taxon>
        <taxon>Actinomycetota</taxon>
        <taxon>Actinomycetes</taxon>
        <taxon>Micrococcales</taxon>
        <taxon>Micrococcaceae</taxon>
        <taxon>Citricoccus</taxon>
    </lineage>
</organism>